<dbReference type="GO" id="GO:0048646">
    <property type="term" value="P:anatomical structure formation involved in morphogenesis"/>
    <property type="evidence" value="ECO:0007669"/>
    <property type="project" value="UniProtKB-ARBA"/>
</dbReference>
<evidence type="ECO:0000256" key="8">
    <source>
        <dbReference type="PROSITE-ProRule" id="PRU00069"/>
    </source>
</evidence>
<dbReference type="InterPro" id="IPR036390">
    <property type="entry name" value="WH_DNA-bd_sf"/>
</dbReference>
<evidence type="ECO:0000256" key="4">
    <source>
        <dbReference type="ARBA" id="ARBA00022473"/>
    </source>
</evidence>
<evidence type="ECO:0000259" key="12">
    <source>
        <dbReference type="PROSITE" id="PS50841"/>
    </source>
</evidence>
<evidence type="ECO:0000313" key="14">
    <source>
        <dbReference type="Proteomes" id="UP000274131"/>
    </source>
</evidence>
<gene>
    <name evidence="13" type="ORF">EVEC_LOCUS10016</name>
</gene>
<evidence type="ECO:0000313" key="13">
    <source>
        <dbReference type="EMBL" id="VDD95265.1"/>
    </source>
</evidence>
<evidence type="ECO:0000256" key="7">
    <source>
        <dbReference type="ARBA" id="ARBA00023136"/>
    </source>
</evidence>
<dbReference type="Gene3D" id="1.10.10.10">
    <property type="entry name" value="Winged helix-like DNA-binding domain superfamily/Winged helix DNA-binding domain"/>
    <property type="match status" value="1"/>
</dbReference>
<dbReference type="Gene3D" id="2.30.42.10">
    <property type="match status" value="1"/>
</dbReference>
<reference evidence="13 14" key="2">
    <citation type="submission" date="2018-10" db="EMBL/GenBank/DDBJ databases">
        <authorList>
            <consortium name="Pathogen Informatics"/>
        </authorList>
    </citation>
    <scope>NUCLEOTIDE SEQUENCE [LARGE SCALE GENOMIC DNA]</scope>
</reference>
<dbReference type="STRING" id="51028.A0A0N4VIM0"/>
<proteinExistence type="inferred from homology"/>
<evidence type="ECO:0000259" key="11">
    <source>
        <dbReference type="PROSITE" id="PS50186"/>
    </source>
</evidence>
<dbReference type="GO" id="GO:0048468">
    <property type="term" value="P:cell development"/>
    <property type="evidence" value="ECO:0007669"/>
    <property type="project" value="UniProtKB-ARBA"/>
</dbReference>
<dbReference type="PROSITE" id="PS50841">
    <property type="entry name" value="DIX"/>
    <property type="match status" value="1"/>
</dbReference>
<keyword evidence="4" id="KW-0217">Developmental protein</keyword>
<dbReference type="SMART" id="SM00021">
    <property type="entry name" value="DAX"/>
    <property type="match status" value="1"/>
</dbReference>
<dbReference type="PRINTS" id="PR01760">
    <property type="entry name" value="DISHEVELLED"/>
</dbReference>
<dbReference type="SUPFAM" id="SSF50156">
    <property type="entry name" value="PDZ domain-like"/>
    <property type="match status" value="1"/>
</dbReference>
<dbReference type="PROSITE" id="PS50186">
    <property type="entry name" value="DEP"/>
    <property type="match status" value="1"/>
</dbReference>
<dbReference type="GO" id="GO:0035556">
    <property type="term" value="P:intracellular signal transduction"/>
    <property type="evidence" value="ECO:0007669"/>
    <property type="project" value="InterPro"/>
</dbReference>
<dbReference type="SUPFAM" id="SSF46785">
    <property type="entry name" value="Winged helix' DNA-binding domain"/>
    <property type="match status" value="1"/>
</dbReference>
<feature type="compositionally biased region" description="Low complexity" evidence="9">
    <location>
        <begin position="19"/>
        <end position="31"/>
    </location>
</feature>
<comment type="similarity">
    <text evidence="3">Belongs to the DSH family.</text>
</comment>
<dbReference type="GO" id="GO:0000132">
    <property type="term" value="P:establishment of mitotic spindle orientation"/>
    <property type="evidence" value="ECO:0007669"/>
    <property type="project" value="UniProtKB-ARBA"/>
</dbReference>
<dbReference type="InterPro" id="IPR029071">
    <property type="entry name" value="Ubiquitin-like_domsf"/>
</dbReference>
<evidence type="ECO:0000256" key="3">
    <source>
        <dbReference type="ARBA" id="ARBA00008735"/>
    </source>
</evidence>
<dbReference type="GO" id="GO:0005109">
    <property type="term" value="F:frizzled binding"/>
    <property type="evidence" value="ECO:0007669"/>
    <property type="project" value="TreeGrafter"/>
</dbReference>
<dbReference type="Pfam" id="PF00595">
    <property type="entry name" value="PDZ"/>
    <property type="match status" value="1"/>
</dbReference>
<dbReference type="GO" id="GO:0048730">
    <property type="term" value="P:epidermis morphogenesis"/>
    <property type="evidence" value="ECO:0007669"/>
    <property type="project" value="UniProtKB-ARBA"/>
</dbReference>
<name>A0A0N4VIM0_ENTVE</name>
<protein>
    <submittedName>
        <fullName evidence="15">BMA-DSH-1</fullName>
    </submittedName>
</protein>
<dbReference type="SMART" id="SM00228">
    <property type="entry name" value="PDZ"/>
    <property type="match status" value="1"/>
</dbReference>
<evidence type="ECO:0000256" key="5">
    <source>
        <dbReference type="ARBA" id="ARBA00022490"/>
    </source>
</evidence>
<dbReference type="PANTHER" id="PTHR10878">
    <property type="entry name" value="SEGMENT POLARITY PROTEIN DISHEVELLED"/>
    <property type="match status" value="1"/>
</dbReference>
<sequence>MTEEFLVNSASSSSHCDNENSQSRSESPLSESSDDEGQELFERHINDGALPCTSEQLTTKIYYHIDAEAIPYCAIIDVSPDEVTLKDFKRVFSKSNFKYFCKVPSPDSEISKEVKVEISKDSDMLLRSARGQYELYLESYDENGYSDASPDFTLGPSETSGVTNNMKTNRGRYRRYISNTDQTGTSYETDSYAVGSYRSFRSLKRGRSRRYNWYNPEGAQGGHRGFGGRDSAIGSDTEVQLNSEDEERVSTSTDFTSVSRQKPNNYRKRCSRKKFRQASQSSFYTSILENSMSMDVLTVTLNLDIINYLGISIVGQSSLKGDNGIYVANVIKVALDGRIEPGDMIIQVNDIALDNFTNDQAVDFLKELVTKRGLASGVSNYRLIKLTVAKMWDGRPRSDVSIPRYDTEPVRPIDLNAWIQHTNAMRGLVSAAGKLKFQRGSKFDRLNIVRALALPDSGLKLKDHTWLKMQIPNSFLGADLIDWMMEHIEGFTDRKQARFFANELLNEKLITHFTSVNHFTEKRYYTFGSLIGNGFLASNVGSTTGTESVNSPDKLVPMGILPAA</sequence>
<dbReference type="GO" id="GO:0005938">
    <property type="term" value="C:cell cortex"/>
    <property type="evidence" value="ECO:0007669"/>
    <property type="project" value="UniProtKB-ARBA"/>
</dbReference>
<dbReference type="EMBL" id="UXUI01010461">
    <property type="protein sequence ID" value="VDD95265.1"/>
    <property type="molecule type" value="Genomic_DNA"/>
</dbReference>
<feature type="region of interest" description="Disordered" evidence="9">
    <location>
        <begin position="242"/>
        <end position="268"/>
    </location>
</feature>
<feature type="compositionally biased region" description="Polar residues" evidence="9">
    <location>
        <begin position="250"/>
        <end position="264"/>
    </location>
</feature>
<dbReference type="GO" id="GO:0009887">
    <property type="term" value="P:animal organ morphogenesis"/>
    <property type="evidence" value="ECO:0007669"/>
    <property type="project" value="UniProtKB-ARBA"/>
</dbReference>
<dbReference type="CDD" id="cd04438">
    <property type="entry name" value="DEP_dishevelled"/>
    <property type="match status" value="1"/>
</dbReference>
<feature type="domain" description="DEP" evidence="11">
    <location>
        <begin position="455"/>
        <end position="529"/>
    </location>
</feature>
<dbReference type="InterPro" id="IPR008339">
    <property type="entry name" value="Dishevelled_fam"/>
</dbReference>
<evidence type="ECO:0000256" key="1">
    <source>
        <dbReference type="ARBA" id="ARBA00004370"/>
    </source>
</evidence>
<dbReference type="WBParaSite" id="EVEC_0001067301-mRNA-1">
    <property type="protein sequence ID" value="EVEC_0001067301-mRNA-1"/>
    <property type="gene ID" value="EVEC_0001067301"/>
</dbReference>
<dbReference type="Proteomes" id="UP000274131">
    <property type="component" value="Unassembled WGS sequence"/>
</dbReference>
<evidence type="ECO:0000313" key="15">
    <source>
        <dbReference type="WBParaSite" id="EVEC_0001067301-mRNA-1"/>
    </source>
</evidence>
<keyword evidence="14" id="KW-1185">Reference proteome</keyword>
<dbReference type="GO" id="GO:0035591">
    <property type="term" value="F:signaling adaptor activity"/>
    <property type="evidence" value="ECO:0007669"/>
    <property type="project" value="UniProtKB-ARBA"/>
</dbReference>
<feature type="region of interest" description="Disordered" evidence="9">
    <location>
        <begin position="1"/>
        <end position="36"/>
    </location>
</feature>
<dbReference type="OrthoDB" id="10031689at2759"/>
<evidence type="ECO:0000256" key="6">
    <source>
        <dbReference type="ARBA" id="ARBA00022687"/>
    </source>
</evidence>
<organism evidence="15">
    <name type="scientific">Enterobius vermicularis</name>
    <name type="common">Human pinworm</name>
    <dbReference type="NCBI Taxonomy" id="51028"/>
    <lineage>
        <taxon>Eukaryota</taxon>
        <taxon>Metazoa</taxon>
        <taxon>Ecdysozoa</taxon>
        <taxon>Nematoda</taxon>
        <taxon>Chromadorea</taxon>
        <taxon>Rhabditida</taxon>
        <taxon>Spirurina</taxon>
        <taxon>Oxyuridomorpha</taxon>
        <taxon>Oxyuroidea</taxon>
        <taxon>Oxyuridae</taxon>
        <taxon>Enterobius</taxon>
    </lineage>
</organism>
<dbReference type="GO" id="GO:0016477">
    <property type="term" value="P:cell migration"/>
    <property type="evidence" value="ECO:0007669"/>
    <property type="project" value="UniProtKB-ARBA"/>
</dbReference>
<feature type="domain" description="PDZ" evidence="10">
    <location>
        <begin position="298"/>
        <end position="367"/>
    </location>
</feature>
<dbReference type="GO" id="GO:0048598">
    <property type="term" value="P:embryonic morphogenesis"/>
    <property type="evidence" value="ECO:0007669"/>
    <property type="project" value="UniProtKB-ARBA"/>
</dbReference>
<dbReference type="InterPro" id="IPR036034">
    <property type="entry name" value="PDZ_sf"/>
</dbReference>
<keyword evidence="6 8" id="KW-0879">Wnt signaling pathway</keyword>
<dbReference type="PANTHER" id="PTHR10878:SF25">
    <property type="entry name" value="SEGMENT POLARITY PROTEIN DISHEVELLED"/>
    <property type="match status" value="1"/>
</dbReference>
<dbReference type="PROSITE" id="PS50106">
    <property type="entry name" value="PDZ"/>
    <property type="match status" value="1"/>
</dbReference>
<evidence type="ECO:0000256" key="9">
    <source>
        <dbReference type="SAM" id="MobiDB-lite"/>
    </source>
</evidence>
<dbReference type="AlphaFoldDB" id="A0A0N4VIM0"/>
<dbReference type="GO" id="GO:0060070">
    <property type="term" value="P:canonical Wnt signaling pathway"/>
    <property type="evidence" value="ECO:0007669"/>
    <property type="project" value="TreeGrafter"/>
</dbReference>
<dbReference type="Gene3D" id="2.40.240.130">
    <property type="match status" value="1"/>
</dbReference>
<keyword evidence="7" id="KW-0472">Membrane</keyword>
<evidence type="ECO:0000259" key="10">
    <source>
        <dbReference type="PROSITE" id="PS50106"/>
    </source>
</evidence>
<dbReference type="SUPFAM" id="SSF54236">
    <property type="entry name" value="Ubiquitin-like"/>
    <property type="match status" value="1"/>
</dbReference>
<dbReference type="InterPro" id="IPR001158">
    <property type="entry name" value="DIX"/>
</dbReference>
<dbReference type="InterPro" id="IPR038207">
    <property type="entry name" value="DIX_dom_sf"/>
</dbReference>
<accession>A0A0N4VIM0</accession>
<dbReference type="FunFam" id="1.10.10.10:FF:000400">
    <property type="entry name" value="DiSHevelled related"/>
    <property type="match status" value="1"/>
</dbReference>
<dbReference type="FunFam" id="2.30.42.10:FF:000203">
    <property type="entry name" value="DiSHevelled related"/>
    <property type="match status" value="1"/>
</dbReference>
<comment type="subcellular location">
    <subcellularLocation>
        <location evidence="2">Cytoplasm</location>
    </subcellularLocation>
    <subcellularLocation>
        <location evidence="1">Membrane</location>
    </subcellularLocation>
</comment>
<dbReference type="SMART" id="SM00049">
    <property type="entry name" value="DEP"/>
    <property type="match status" value="1"/>
</dbReference>
<keyword evidence="5" id="KW-0963">Cytoplasm</keyword>
<dbReference type="InterPro" id="IPR015506">
    <property type="entry name" value="Dsh/Dvl-rel"/>
</dbReference>
<dbReference type="InterPro" id="IPR036388">
    <property type="entry name" value="WH-like_DNA-bd_sf"/>
</dbReference>
<evidence type="ECO:0000256" key="2">
    <source>
        <dbReference type="ARBA" id="ARBA00004496"/>
    </source>
</evidence>
<feature type="domain" description="DIX" evidence="12">
    <location>
        <begin position="56"/>
        <end position="141"/>
    </location>
</feature>
<dbReference type="GO" id="GO:0048699">
    <property type="term" value="P:generation of neurons"/>
    <property type="evidence" value="ECO:0007669"/>
    <property type="project" value="UniProtKB-ARBA"/>
</dbReference>
<dbReference type="Pfam" id="PF00778">
    <property type="entry name" value="DIX"/>
    <property type="match status" value="1"/>
</dbReference>
<dbReference type="InterPro" id="IPR001478">
    <property type="entry name" value="PDZ"/>
</dbReference>
<dbReference type="GO" id="GO:0005829">
    <property type="term" value="C:cytosol"/>
    <property type="evidence" value="ECO:0007669"/>
    <property type="project" value="TreeGrafter"/>
</dbReference>
<dbReference type="GO" id="GO:0003002">
    <property type="term" value="P:regionalization"/>
    <property type="evidence" value="ECO:0007669"/>
    <property type="project" value="UniProtKB-ARBA"/>
</dbReference>
<dbReference type="InterPro" id="IPR000591">
    <property type="entry name" value="DEP_dom"/>
</dbReference>
<reference evidence="15" key="1">
    <citation type="submission" date="2017-02" db="UniProtKB">
        <authorList>
            <consortium name="WormBaseParasite"/>
        </authorList>
    </citation>
    <scope>IDENTIFICATION</scope>
</reference>
<dbReference type="Pfam" id="PF00610">
    <property type="entry name" value="DEP"/>
    <property type="match status" value="1"/>
</dbReference>
<dbReference type="GO" id="GO:0016020">
    <property type="term" value="C:membrane"/>
    <property type="evidence" value="ECO:0007669"/>
    <property type="project" value="UniProtKB-SubCell"/>
</dbReference>